<dbReference type="AlphaFoldDB" id="A0AAN7JPM1"/>
<gene>
    <name evidence="1" type="ORF">SAY87_004215</name>
</gene>
<reference evidence="1 2" key="1">
    <citation type="journal article" date="2023" name="Hortic Res">
        <title>Pangenome of water caltrop reveals structural variations and asymmetric subgenome divergence after allopolyploidization.</title>
        <authorList>
            <person name="Zhang X."/>
            <person name="Chen Y."/>
            <person name="Wang L."/>
            <person name="Yuan Y."/>
            <person name="Fang M."/>
            <person name="Shi L."/>
            <person name="Lu R."/>
            <person name="Comes H.P."/>
            <person name="Ma Y."/>
            <person name="Chen Y."/>
            <person name="Huang G."/>
            <person name="Zhou Y."/>
            <person name="Zheng Z."/>
            <person name="Qiu Y."/>
        </authorList>
    </citation>
    <scope>NUCLEOTIDE SEQUENCE [LARGE SCALE GENOMIC DNA]</scope>
    <source>
        <tissue evidence="1">Roots</tissue>
    </source>
</reference>
<organism evidence="1 2">
    <name type="scientific">Trapa incisa</name>
    <dbReference type="NCBI Taxonomy" id="236973"/>
    <lineage>
        <taxon>Eukaryota</taxon>
        <taxon>Viridiplantae</taxon>
        <taxon>Streptophyta</taxon>
        <taxon>Embryophyta</taxon>
        <taxon>Tracheophyta</taxon>
        <taxon>Spermatophyta</taxon>
        <taxon>Magnoliopsida</taxon>
        <taxon>eudicotyledons</taxon>
        <taxon>Gunneridae</taxon>
        <taxon>Pentapetalae</taxon>
        <taxon>rosids</taxon>
        <taxon>malvids</taxon>
        <taxon>Myrtales</taxon>
        <taxon>Lythraceae</taxon>
        <taxon>Trapa</taxon>
    </lineage>
</organism>
<keyword evidence="2" id="KW-1185">Reference proteome</keyword>
<comment type="caution">
    <text evidence="1">The sequence shown here is derived from an EMBL/GenBank/DDBJ whole genome shotgun (WGS) entry which is preliminary data.</text>
</comment>
<sequence>MECHFPGLRTPIFASKHVRTQNNHQTRTTDSFRMASYSFPSLSIEVHCQSRISEIGVPVTCHRTAFSVTFEIYHRVRLTRLYSDSGVTIATKTHAVKVATAEYRSAFVFSDGTSGITHTLMELEVTLLIHQQIIDQIRRAAVYILIGDDVYSPGHAIYPMTVKIDRLTYRTVILRDGEEMGREEANERDKAEGEELEE</sequence>
<accession>A0AAN7JPM1</accession>
<evidence type="ECO:0000313" key="1">
    <source>
        <dbReference type="EMBL" id="KAK4750733.1"/>
    </source>
</evidence>
<dbReference type="EMBL" id="JAXIOK010000017">
    <property type="protein sequence ID" value="KAK4750733.1"/>
    <property type="molecule type" value="Genomic_DNA"/>
</dbReference>
<proteinExistence type="predicted"/>
<protein>
    <submittedName>
        <fullName evidence="1">Uncharacterized protein</fullName>
    </submittedName>
</protein>
<name>A0AAN7JPM1_9MYRT</name>
<dbReference type="Proteomes" id="UP001345219">
    <property type="component" value="Chromosome 4"/>
</dbReference>
<evidence type="ECO:0000313" key="2">
    <source>
        <dbReference type="Proteomes" id="UP001345219"/>
    </source>
</evidence>